<comment type="caution">
    <text evidence="2">The sequence shown here is derived from an EMBL/GenBank/DDBJ whole genome shotgun (WGS) entry which is preliminary data.</text>
</comment>
<dbReference type="Gene3D" id="3.30.1130.10">
    <property type="match status" value="1"/>
</dbReference>
<dbReference type="Pfam" id="PF02152">
    <property type="entry name" value="FolB"/>
    <property type="match status" value="1"/>
</dbReference>
<dbReference type="GO" id="GO:0006760">
    <property type="term" value="P:folic acid-containing compound metabolic process"/>
    <property type="evidence" value="ECO:0007669"/>
    <property type="project" value="InterPro"/>
</dbReference>
<reference evidence="2 3" key="1">
    <citation type="journal article" date="2019" name="Environ. Microbiol.">
        <title>Species interactions and distinct microbial communities in high Arctic permafrost affected cryosols are associated with the CH4 and CO2 gas fluxes.</title>
        <authorList>
            <person name="Altshuler I."/>
            <person name="Hamel J."/>
            <person name="Turney S."/>
            <person name="Magnuson E."/>
            <person name="Levesque R."/>
            <person name="Greer C."/>
            <person name="Whyte L.G."/>
        </authorList>
    </citation>
    <scope>NUCLEOTIDE SEQUENCE [LARGE SCALE GENOMIC DNA]</scope>
    <source>
        <strain evidence="2 3">S5.1</strain>
    </source>
</reference>
<organism evidence="2 3">
    <name type="scientific">Sphingomonas oligophenolica</name>
    <dbReference type="NCBI Taxonomy" id="301154"/>
    <lineage>
        <taxon>Bacteria</taxon>
        <taxon>Pseudomonadati</taxon>
        <taxon>Pseudomonadota</taxon>
        <taxon>Alphaproteobacteria</taxon>
        <taxon>Sphingomonadales</taxon>
        <taxon>Sphingomonadaceae</taxon>
        <taxon>Sphingomonas</taxon>
    </lineage>
</organism>
<dbReference type="RefSeq" id="WP_140868138.1">
    <property type="nucleotide sequence ID" value="NZ_RCZK01000002.1"/>
</dbReference>
<dbReference type="EMBL" id="RCZK01000002">
    <property type="protein sequence ID" value="TPG14619.1"/>
    <property type="molecule type" value="Genomic_DNA"/>
</dbReference>
<keyword evidence="3" id="KW-1185">Reference proteome</keyword>
<dbReference type="SUPFAM" id="SSF55620">
    <property type="entry name" value="Tetrahydrobiopterin biosynthesis enzymes-like"/>
    <property type="match status" value="1"/>
</dbReference>
<dbReference type="InterPro" id="IPR006157">
    <property type="entry name" value="FolB_dom"/>
</dbReference>
<dbReference type="SMART" id="SM00905">
    <property type="entry name" value="FolB"/>
    <property type="match status" value="1"/>
</dbReference>
<dbReference type="AlphaFoldDB" id="A0A502CR73"/>
<dbReference type="OrthoDB" id="7594733at2"/>
<feature type="domain" description="Dihydroneopterin aldolase/epimerase" evidence="1">
    <location>
        <begin position="6"/>
        <end position="114"/>
    </location>
</feature>
<proteinExistence type="predicted"/>
<protein>
    <submittedName>
        <fullName evidence="2">Dihydroneopterin aldolase</fullName>
    </submittedName>
</protein>
<dbReference type="Proteomes" id="UP000318413">
    <property type="component" value="Unassembled WGS sequence"/>
</dbReference>
<evidence type="ECO:0000313" key="3">
    <source>
        <dbReference type="Proteomes" id="UP000318413"/>
    </source>
</evidence>
<accession>A0A502CR73</accession>
<evidence type="ECO:0000259" key="1">
    <source>
        <dbReference type="SMART" id="SM00905"/>
    </source>
</evidence>
<name>A0A502CR73_9SPHN</name>
<dbReference type="InterPro" id="IPR043133">
    <property type="entry name" value="GTP-CH-I_C/QueF"/>
</dbReference>
<evidence type="ECO:0000313" key="2">
    <source>
        <dbReference type="EMBL" id="TPG14619.1"/>
    </source>
</evidence>
<gene>
    <name evidence="2" type="ORF">EAH84_04215</name>
</gene>
<dbReference type="GO" id="GO:0004150">
    <property type="term" value="F:dihydroneopterin aldolase activity"/>
    <property type="evidence" value="ECO:0007669"/>
    <property type="project" value="InterPro"/>
</dbReference>
<sequence length="116" mass="13033">MAEYTILLDALTVMIRLGIHAHEAEPQRVAVSVEMTVRYPAPIDEDAIEAVLDYDFVRTGILALADTRRFALQETLCETIAALCLGDERVARVRVRTMKRDVYPDAGIGCEIVRER</sequence>